<organism evidence="2 3">
    <name type="scientific">Mycoplasmopsis bovis CQ-W70</name>
    <dbReference type="NCBI Taxonomy" id="1316930"/>
    <lineage>
        <taxon>Bacteria</taxon>
        <taxon>Bacillati</taxon>
        <taxon>Mycoplasmatota</taxon>
        <taxon>Mycoplasmoidales</taxon>
        <taxon>Metamycoplasmataceae</taxon>
        <taxon>Mycoplasmopsis</taxon>
    </lineage>
</organism>
<dbReference type="NCBIfam" id="NF005515">
    <property type="entry name" value="PRK07132.1"/>
    <property type="match status" value="1"/>
</dbReference>
<dbReference type="KEGG" id="mbq:K668_03670"/>
<dbReference type="RefSeq" id="WP_013955045.1">
    <property type="nucleotide sequence ID" value="NZ_CP005933.1"/>
</dbReference>
<sequence>MVSENLKKILDNSVNNNRLSHCYLFSSSSSIDIDESLIYFINKINKSEINSLDEQNLPANVMFFSDDLSKAKILSVMENSTLASFVQDTYKIIILKEIDKASNASLNALLKSIEEPSDDTIFLLTTKNLSAVLQTILSRSVVINLKPPSSLEIESELLTKGFEKEQAWFYSHILTDISQAEKYISNNSHDLVLSLLEAINNSFKERYFLYVFLTRFSKKDKKDTMIFIVLCLKFIFSWIWSQFSFKNPLMKKVASKLKTAKIDFFALFTGLDEFINCLDSNENNFLQTERMLTKVMGAYE</sequence>
<gene>
    <name evidence="2" type="ORF">K668_03670</name>
</gene>
<dbReference type="SUPFAM" id="SSF52540">
    <property type="entry name" value="P-loop containing nucleoside triphosphate hydrolases"/>
    <property type="match status" value="1"/>
</dbReference>
<dbReference type="HOGENOM" id="CLU_078765_0_0_14"/>
<keyword evidence="1" id="KW-0472">Membrane</keyword>
<keyword evidence="1" id="KW-0812">Transmembrane</keyword>
<name>A0A059Y0B9_MYCBV</name>
<dbReference type="GO" id="GO:0003887">
    <property type="term" value="F:DNA-directed DNA polymerase activity"/>
    <property type="evidence" value="ECO:0007669"/>
    <property type="project" value="UniProtKB-EC"/>
</dbReference>
<reference evidence="2 3" key="1">
    <citation type="submission" date="2013-04" db="EMBL/GenBank/DDBJ databases">
        <authorList>
            <person name="Lin L."/>
            <person name="Zeng Z."/>
            <person name="Xie J."/>
            <person name="Luo L."/>
            <person name="Yang Z."/>
            <person name="Liang W."/>
            <person name="Lin H."/>
            <person name="Dong C."/>
            <person name="Sun Y."/>
        </authorList>
    </citation>
    <scope>NUCLEOTIDE SEQUENCE [LARGE SCALE GENOMIC DNA]</scope>
    <source>
        <strain evidence="2 3">CQ-W70</strain>
    </source>
</reference>
<evidence type="ECO:0000313" key="3">
    <source>
        <dbReference type="Proteomes" id="UP000027182"/>
    </source>
</evidence>
<dbReference type="PANTHER" id="PTHR11669:SF8">
    <property type="entry name" value="DNA POLYMERASE III SUBUNIT DELTA"/>
    <property type="match status" value="1"/>
</dbReference>
<accession>A0A059Y0B9</accession>
<protein>
    <submittedName>
        <fullName evidence="2">DNA polymerase III subunit delta</fullName>
        <ecNumber evidence="2">2.7.7.7</ecNumber>
    </submittedName>
</protein>
<keyword evidence="2" id="KW-0808">Transferase</keyword>
<evidence type="ECO:0000313" key="2">
    <source>
        <dbReference type="EMBL" id="AIA34304.1"/>
    </source>
</evidence>
<dbReference type="InterPro" id="IPR050238">
    <property type="entry name" value="DNA_Rep/Repair_Clamp_Loader"/>
</dbReference>
<keyword evidence="1" id="KW-1133">Transmembrane helix</keyword>
<keyword evidence="2" id="KW-0548">Nucleotidyltransferase</keyword>
<dbReference type="EC" id="2.7.7.7" evidence="2"/>
<dbReference type="EMBL" id="CP005933">
    <property type="protein sequence ID" value="AIA34304.1"/>
    <property type="molecule type" value="Genomic_DNA"/>
</dbReference>
<dbReference type="Gene3D" id="3.40.50.300">
    <property type="entry name" value="P-loop containing nucleotide triphosphate hydrolases"/>
    <property type="match status" value="1"/>
</dbReference>
<dbReference type="Proteomes" id="UP000027182">
    <property type="component" value="Chromosome"/>
</dbReference>
<dbReference type="Pfam" id="PF13177">
    <property type="entry name" value="DNA_pol3_delta2"/>
    <property type="match status" value="1"/>
</dbReference>
<proteinExistence type="predicted"/>
<dbReference type="PANTHER" id="PTHR11669">
    <property type="entry name" value="REPLICATION FACTOR C / DNA POLYMERASE III GAMMA-TAU SUBUNIT"/>
    <property type="match status" value="1"/>
</dbReference>
<feature type="transmembrane region" description="Helical" evidence="1">
    <location>
        <begin position="225"/>
        <end position="243"/>
    </location>
</feature>
<dbReference type="GO" id="GO:0006261">
    <property type="term" value="P:DNA-templated DNA replication"/>
    <property type="evidence" value="ECO:0007669"/>
    <property type="project" value="TreeGrafter"/>
</dbReference>
<dbReference type="InterPro" id="IPR027417">
    <property type="entry name" value="P-loop_NTPase"/>
</dbReference>
<evidence type="ECO:0000256" key="1">
    <source>
        <dbReference type="SAM" id="Phobius"/>
    </source>
</evidence>
<dbReference type="PATRIC" id="fig|1316930.3.peg.749"/>
<dbReference type="AlphaFoldDB" id="A0A059Y0B9"/>